<evidence type="ECO:0000313" key="2">
    <source>
        <dbReference type="Proteomes" id="UP001179614"/>
    </source>
</evidence>
<sequence length="61" mass="7116">MSAFITMFKKTLAKSPARYFCEREAGQTGPGEICRETNCKRRRMPEVRDPLMDFRNADGWN</sequence>
<evidence type="ECO:0000313" key="1">
    <source>
        <dbReference type="EMBL" id="WBL81572.1"/>
    </source>
</evidence>
<gene>
    <name evidence="1" type="ORF">I3J27_14550</name>
</gene>
<name>A0ABY7MYE7_9BRAD</name>
<accession>A0ABY7MYE7</accession>
<dbReference type="EMBL" id="CP089391">
    <property type="protein sequence ID" value="WBL81572.1"/>
    <property type="molecule type" value="Genomic_DNA"/>
</dbReference>
<proteinExistence type="predicted"/>
<keyword evidence="2" id="KW-1185">Reference proteome</keyword>
<dbReference type="Proteomes" id="UP001179614">
    <property type="component" value="Chromosome"/>
</dbReference>
<dbReference type="RefSeq" id="WP_270170341.1">
    <property type="nucleotide sequence ID" value="NZ_CP089391.1"/>
</dbReference>
<reference evidence="1" key="1">
    <citation type="submission" date="2021-12" db="EMBL/GenBank/DDBJ databases">
        <title>Bradyrhizobium xenonodulans sp. nov.</title>
        <authorList>
            <person name="Claassens R."/>
            <person name="Venter S.N."/>
            <person name="Beukes C.W."/>
            <person name="Stepkowski T."/>
            <person name="Steenkamp E.T."/>
        </authorList>
    </citation>
    <scope>NUCLEOTIDE SEQUENCE</scope>
    <source>
        <strain evidence="1">14AB</strain>
    </source>
</reference>
<protein>
    <submittedName>
        <fullName evidence="1">Uncharacterized protein</fullName>
    </submittedName>
</protein>
<organism evidence="1 2">
    <name type="scientific">Bradyrhizobium xenonodulans</name>
    <dbReference type="NCBI Taxonomy" id="2736875"/>
    <lineage>
        <taxon>Bacteria</taxon>
        <taxon>Pseudomonadati</taxon>
        <taxon>Pseudomonadota</taxon>
        <taxon>Alphaproteobacteria</taxon>
        <taxon>Hyphomicrobiales</taxon>
        <taxon>Nitrobacteraceae</taxon>
        <taxon>Bradyrhizobium</taxon>
    </lineage>
</organism>